<proteinExistence type="predicted"/>
<name>A0A0F9JZK3_9ZZZZ</name>
<protein>
    <submittedName>
        <fullName evidence="1">Uncharacterized protein</fullName>
    </submittedName>
</protein>
<dbReference type="AlphaFoldDB" id="A0A0F9JZK3"/>
<comment type="caution">
    <text evidence="1">The sequence shown here is derived from an EMBL/GenBank/DDBJ whole genome shotgun (WGS) entry which is preliminary data.</text>
</comment>
<evidence type="ECO:0000313" key="1">
    <source>
        <dbReference type="EMBL" id="KKM67876.1"/>
    </source>
</evidence>
<sequence length="142" mass="15247">MSNGVVIADWVHNTTDDTWAQVTAVAAGDLTLDGDIFISGENYEDVGFFKPDGNGHSMDLSGIVPKNAKGVLFRGTIYSTSAGDYVAFGMTSDRGGEYLYSIANAWVSGVFTLPLDSTRTIHFGSNDNVLGGILFLIIGWWL</sequence>
<reference evidence="1" key="1">
    <citation type="journal article" date="2015" name="Nature">
        <title>Complex archaea that bridge the gap between prokaryotes and eukaryotes.</title>
        <authorList>
            <person name="Spang A."/>
            <person name="Saw J.H."/>
            <person name="Jorgensen S.L."/>
            <person name="Zaremba-Niedzwiedzka K."/>
            <person name="Martijn J."/>
            <person name="Lind A.E."/>
            <person name="van Eijk R."/>
            <person name="Schleper C."/>
            <person name="Guy L."/>
            <person name="Ettema T.J."/>
        </authorList>
    </citation>
    <scope>NUCLEOTIDE SEQUENCE</scope>
</reference>
<gene>
    <name evidence="1" type="ORF">LCGC14_1466750</name>
</gene>
<organism evidence="1">
    <name type="scientific">marine sediment metagenome</name>
    <dbReference type="NCBI Taxonomy" id="412755"/>
    <lineage>
        <taxon>unclassified sequences</taxon>
        <taxon>metagenomes</taxon>
        <taxon>ecological metagenomes</taxon>
    </lineage>
</organism>
<dbReference type="EMBL" id="LAZR01010272">
    <property type="protein sequence ID" value="KKM67876.1"/>
    <property type="molecule type" value="Genomic_DNA"/>
</dbReference>
<accession>A0A0F9JZK3</accession>